<organism evidence="1 2">
    <name type="scientific">Liparis tanakae</name>
    <name type="common">Tanaka's snailfish</name>
    <dbReference type="NCBI Taxonomy" id="230148"/>
    <lineage>
        <taxon>Eukaryota</taxon>
        <taxon>Metazoa</taxon>
        <taxon>Chordata</taxon>
        <taxon>Craniata</taxon>
        <taxon>Vertebrata</taxon>
        <taxon>Euteleostomi</taxon>
        <taxon>Actinopterygii</taxon>
        <taxon>Neopterygii</taxon>
        <taxon>Teleostei</taxon>
        <taxon>Neoteleostei</taxon>
        <taxon>Acanthomorphata</taxon>
        <taxon>Eupercaria</taxon>
        <taxon>Perciformes</taxon>
        <taxon>Cottioidei</taxon>
        <taxon>Cottales</taxon>
        <taxon>Liparidae</taxon>
        <taxon>Liparis</taxon>
    </lineage>
</organism>
<sequence length="73" mass="8058">MLGNRFPPGSERGQLLLPAAAAGPQPVLPVLNDTRIFFYFLVLKERQEVARPTACRQMSDEAFVFTTFSGNTA</sequence>
<dbReference type="Proteomes" id="UP000314294">
    <property type="component" value="Unassembled WGS sequence"/>
</dbReference>
<evidence type="ECO:0000313" key="2">
    <source>
        <dbReference type="Proteomes" id="UP000314294"/>
    </source>
</evidence>
<name>A0A4Z2GGF9_9TELE</name>
<dbReference type="EMBL" id="SRLO01000571">
    <property type="protein sequence ID" value="TNN51752.1"/>
    <property type="molecule type" value="Genomic_DNA"/>
</dbReference>
<evidence type="ECO:0000313" key="1">
    <source>
        <dbReference type="EMBL" id="TNN51752.1"/>
    </source>
</evidence>
<reference evidence="1 2" key="1">
    <citation type="submission" date="2019-03" db="EMBL/GenBank/DDBJ databases">
        <title>First draft genome of Liparis tanakae, snailfish: a comprehensive survey of snailfish specific genes.</title>
        <authorList>
            <person name="Kim W."/>
            <person name="Song I."/>
            <person name="Jeong J.-H."/>
            <person name="Kim D."/>
            <person name="Kim S."/>
            <person name="Ryu S."/>
            <person name="Song J.Y."/>
            <person name="Lee S.K."/>
        </authorList>
    </citation>
    <scope>NUCLEOTIDE SEQUENCE [LARGE SCALE GENOMIC DNA]</scope>
    <source>
        <tissue evidence="1">Muscle</tissue>
    </source>
</reference>
<dbReference type="AlphaFoldDB" id="A0A4Z2GGF9"/>
<proteinExistence type="predicted"/>
<comment type="caution">
    <text evidence="1">The sequence shown here is derived from an EMBL/GenBank/DDBJ whole genome shotgun (WGS) entry which is preliminary data.</text>
</comment>
<accession>A0A4Z2GGF9</accession>
<keyword evidence="2" id="KW-1185">Reference proteome</keyword>
<gene>
    <name evidence="1" type="ORF">EYF80_038043</name>
</gene>
<protein>
    <submittedName>
        <fullName evidence="1">Uncharacterized protein</fullName>
    </submittedName>
</protein>